<gene>
    <name evidence="2" type="ORF">UFOVP439_19</name>
</gene>
<name>A0A6J5M985_9CAUD</name>
<evidence type="ECO:0000256" key="1">
    <source>
        <dbReference type="SAM" id="MobiDB-lite"/>
    </source>
</evidence>
<dbReference type="EMBL" id="LR796407">
    <property type="protein sequence ID" value="CAB4142227.1"/>
    <property type="molecule type" value="Genomic_DNA"/>
</dbReference>
<protein>
    <submittedName>
        <fullName evidence="2">Uncharacterized protein</fullName>
    </submittedName>
</protein>
<organism evidence="2">
    <name type="scientific">uncultured Caudovirales phage</name>
    <dbReference type="NCBI Taxonomy" id="2100421"/>
    <lineage>
        <taxon>Viruses</taxon>
        <taxon>Duplodnaviria</taxon>
        <taxon>Heunggongvirae</taxon>
        <taxon>Uroviricota</taxon>
        <taxon>Caudoviricetes</taxon>
        <taxon>Peduoviridae</taxon>
        <taxon>Maltschvirus</taxon>
        <taxon>Maltschvirus maltsch</taxon>
    </lineage>
</organism>
<reference evidence="2" key="1">
    <citation type="submission" date="2020-04" db="EMBL/GenBank/DDBJ databases">
        <authorList>
            <person name="Chiriac C."/>
            <person name="Salcher M."/>
            <person name="Ghai R."/>
            <person name="Kavagutti S V."/>
        </authorList>
    </citation>
    <scope>NUCLEOTIDE SEQUENCE</scope>
</reference>
<accession>A0A6J5M985</accession>
<evidence type="ECO:0000313" key="2">
    <source>
        <dbReference type="EMBL" id="CAB4142227.1"/>
    </source>
</evidence>
<feature type="region of interest" description="Disordered" evidence="1">
    <location>
        <begin position="16"/>
        <end position="45"/>
    </location>
</feature>
<sequence length="144" mass="16502">MKPKLSKAAVQLREQFDDSFPDRDRTSDGWIGDTRHAARKSDHNPDEQGWVRAIDVDKDLHKSGKPDIMGDLADQLRTLSRSKKDKRISYIIYDGRICSSILNWKWRKYTGANKHTKHMHVSFKKEADNDGAFFQVPMLGASNG</sequence>
<proteinExistence type="predicted"/>